<dbReference type="EMBL" id="HG322949">
    <property type="protein sequence ID" value="CDG84656.1"/>
    <property type="molecule type" value="Genomic_DNA"/>
</dbReference>
<keyword evidence="1" id="KW-0472">Membrane</keyword>
<dbReference type="eggNOG" id="COG5488">
    <property type="taxonomic scope" value="Bacteria"/>
</dbReference>
<dbReference type="Pfam" id="PF10003">
    <property type="entry name" value="DUF2244"/>
    <property type="match status" value="1"/>
</dbReference>
<accession>W0V9T7</accession>
<reference evidence="2 3" key="1">
    <citation type="journal article" date="2015" name="Genome Announc.">
        <title>Genome Sequence of Mushroom Soft-Rot Pathogen Janthinobacterium agaricidamnosum.</title>
        <authorList>
            <person name="Graupner K."/>
            <person name="Lackner G."/>
            <person name="Hertweck C."/>
        </authorList>
    </citation>
    <scope>NUCLEOTIDE SEQUENCE [LARGE SCALE GENOMIC DNA]</scope>
    <source>
        <strain evidence="3">NBRC 102515 / DSM 9628</strain>
    </source>
</reference>
<dbReference type="AlphaFoldDB" id="W0V9T7"/>
<name>W0V9T7_9BURK</name>
<dbReference type="Proteomes" id="UP000027604">
    <property type="component" value="Chromosome I"/>
</dbReference>
<dbReference type="OrthoDB" id="9091577at2"/>
<dbReference type="InterPro" id="IPR019253">
    <property type="entry name" value="DUF2244_TM"/>
</dbReference>
<protein>
    <submittedName>
        <fullName evidence="2">Putative transmembrane protein</fullName>
    </submittedName>
</protein>
<dbReference type="RefSeq" id="WP_038495220.1">
    <property type="nucleotide sequence ID" value="NZ_BCTH01000015.1"/>
</dbReference>
<feature type="transmembrane region" description="Helical" evidence="1">
    <location>
        <begin position="49"/>
        <end position="70"/>
    </location>
</feature>
<evidence type="ECO:0000256" key="1">
    <source>
        <dbReference type="SAM" id="Phobius"/>
    </source>
</evidence>
<keyword evidence="1 2" id="KW-0812">Transmembrane</keyword>
<keyword evidence="3" id="KW-1185">Reference proteome</keyword>
<evidence type="ECO:0000313" key="3">
    <source>
        <dbReference type="Proteomes" id="UP000027604"/>
    </source>
</evidence>
<gene>
    <name evidence="2" type="ORF">GJA_4046</name>
</gene>
<dbReference type="KEGG" id="jag:GJA_4046"/>
<sequence length="154" mass="17494">MPHDTTSEPQQWLLKRNCSLAPRQMALAYGLLCLLSFSVALGFALHGLWYVPLFSVAEMSAVACALLYYARHAADYEHIALSGTSLLIEQVRAGKSSHTRLDAWRTRIVPPRRPRDLVRLESRGASVAIGCYATEPQRRQLARELQRQLPRFYR</sequence>
<proteinExistence type="predicted"/>
<dbReference type="HOGENOM" id="CLU_096000_3_0_4"/>
<dbReference type="STRING" id="1349767.GJA_4046"/>
<organism evidence="2 3">
    <name type="scientific">Janthinobacterium agaricidamnosum NBRC 102515 = DSM 9628</name>
    <dbReference type="NCBI Taxonomy" id="1349767"/>
    <lineage>
        <taxon>Bacteria</taxon>
        <taxon>Pseudomonadati</taxon>
        <taxon>Pseudomonadota</taxon>
        <taxon>Betaproteobacteria</taxon>
        <taxon>Burkholderiales</taxon>
        <taxon>Oxalobacteraceae</taxon>
        <taxon>Janthinobacterium</taxon>
    </lineage>
</organism>
<evidence type="ECO:0000313" key="2">
    <source>
        <dbReference type="EMBL" id="CDG84656.1"/>
    </source>
</evidence>
<dbReference type="PATRIC" id="fig|1349767.4.peg.624"/>
<keyword evidence="1" id="KW-1133">Transmembrane helix</keyword>
<feature type="transmembrane region" description="Helical" evidence="1">
    <location>
        <begin position="25"/>
        <end position="43"/>
    </location>
</feature>